<dbReference type="AlphaFoldDB" id="A0A133XE82"/>
<gene>
    <name evidence="3" type="ORF">AT959_18790</name>
</gene>
<organism evidence="3 4">
    <name type="scientific">Dechloromonas denitrificans</name>
    <dbReference type="NCBI Taxonomy" id="281362"/>
    <lineage>
        <taxon>Bacteria</taxon>
        <taxon>Pseudomonadati</taxon>
        <taxon>Pseudomonadota</taxon>
        <taxon>Betaproteobacteria</taxon>
        <taxon>Rhodocyclales</taxon>
        <taxon>Azonexaceae</taxon>
        <taxon>Dechloromonas</taxon>
    </lineage>
</organism>
<evidence type="ECO:0000256" key="1">
    <source>
        <dbReference type="SAM" id="MobiDB-lite"/>
    </source>
</evidence>
<evidence type="ECO:0000313" key="4">
    <source>
        <dbReference type="Proteomes" id="UP000070186"/>
    </source>
</evidence>
<feature type="region of interest" description="Disordered" evidence="1">
    <location>
        <begin position="557"/>
        <end position="616"/>
    </location>
</feature>
<reference evidence="3 4" key="1">
    <citation type="submission" date="2015-12" db="EMBL/GenBank/DDBJ databases">
        <title>Nitrous oxide reduction kinetics distinguish bacteria harboring typical versus atypical NosZ.</title>
        <authorList>
            <person name="Yoon S."/>
            <person name="Nissen S."/>
            <person name="Park D."/>
            <person name="Sanford R.A."/>
            <person name="Loeffler F.E."/>
        </authorList>
    </citation>
    <scope>NUCLEOTIDE SEQUENCE [LARGE SCALE GENOMIC DNA]</scope>
    <source>
        <strain evidence="3 4">ATCC BAA-841</strain>
    </source>
</reference>
<sequence length="640" mass="71939">MIAQEEQLNASLSLIEPLIRAFDQEVNLAPSRFSALIRAHAIASQISFVTLQRMVLRYYYFGRTRLALQPLTPGVKAGQPAYDAPVVGLDQSLPKRRGRQSILTEELGRNDFIVTSDDIADMVAALEACLRKGPTFKTTAHEEYLSRQFQRRHPKIYAEYLAGKRVEPVTLKQYRYYTELHARLSEKLAQNLRTRASNPGYLGSVRAAGPGEIYEIDSTGGRLHLVSSGDPPVLVGKPTIYLIIDRWSRFVVSAYLSLKSPSYEEVRYTLLIAFTSRETRFQALGVDISDKRWPIGRVPAVLCPDRGADFMSESMEQSVVQDLRIDLTPLPPLCPDGKAIVERLIRELKRRMASSGMKGVYADRPLDPISKRVARKSEAAAVHSLAEAYRFLIEIIDDHNHRPHTALRRRRILTQAGVQPVPKEAYLWGLEHISGLRSPPLTDADYQRLLLSVDTANIGKGVVRYKSRAYLPINEVAFDIAARSTARAKQISIRVDKTDPVEVFVPCSGREWAIFRATPGSAQELAGLTLDEEEAFRTETARIWARADHASRVHRVAAKSGKKSPPTKRSALAAKVSKQEQLDIRTQESNDLKRALSGRPQRPLAEPVAMSTEGGEDWAALEEAERIRNLEIIRRQRRKR</sequence>
<accession>A0A133XE82</accession>
<comment type="caution">
    <text evidence="3">The sequence shown here is derived from an EMBL/GenBank/DDBJ whole genome shotgun (WGS) entry which is preliminary data.</text>
</comment>
<dbReference type="InterPro" id="IPR001584">
    <property type="entry name" value="Integrase_cat-core"/>
</dbReference>
<evidence type="ECO:0000259" key="2">
    <source>
        <dbReference type="PROSITE" id="PS50994"/>
    </source>
</evidence>
<evidence type="ECO:0000313" key="3">
    <source>
        <dbReference type="EMBL" id="KXB29231.1"/>
    </source>
</evidence>
<proteinExistence type="predicted"/>
<feature type="compositionally biased region" description="Basic and acidic residues" evidence="1">
    <location>
        <begin position="577"/>
        <end position="594"/>
    </location>
</feature>
<dbReference type="Gene3D" id="3.30.420.10">
    <property type="entry name" value="Ribonuclease H-like superfamily/Ribonuclease H"/>
    <property type="match status" value="1"/>
</dbReference>
<dbReference type="SUPFAM" id="SSF53098">
    <property type="entry name" value="Ribonuclease H-like"/>
    <property type="match status" value="1"/>
</dbReference>
<dbReference type="Proteomes" id="UP000070186">
    <property type="component" value="Unassembled WGS sequence"/>
</dbReference>
<dbReference type="InterPro" id="IPR012337">
    <property type="entry name" value="RNaseH-like_sf"/>
</dbReference>
<dbReference type="STRING" id="281362.AT959_18790"/>
<name>A0A133XE82_9RHOO</name>
<feature type="domain" description="Integrase catalytic" evidence="2">
    <location>
        <begin position="206"/>
        <end position="430"/>
    </location>
</feature>
<dbReference type="GO" id="GO:0003676">
    <property type="term" value="F:nucleic acid binding"/>
    <property type="evidence" value="ECO:0007669"/>
    <property type="project" value="InterPro"/>
</dbReference>
<dbReference type="EMBL" id="LODL01000039">
    <property type="protein sequence ID" value="KXB29231.1"/>
    <property type="molecule type" value="Genomic_DNA"/>
</dbReference>
<dbReference type="InterPro" id="IPR036397">
    <property type="entry name" value="RNaseH_sf"/>
</dbReference>
<protein>
    <recommendedName>
        <fullName evidence="2">Integrase catalytic domain-containing protein</fullName>
    </recommendedName>
</protein>
<keyword evidence="4" id="KW-1185">Reference proteome</keyword>
<dbReference type="PROSITE" id="PS50994">
    <property type="entry name" value="INTEGRASE"/>
    <property type="match status" value="1"/>
</dbReference>
<dbReference type="GO" id="GO:0015074">
    <property type="term" value="P:DNA integration"/>
    <property type="evidence" value="ECO:0007669"/>
    <property type="project" value="InterPro"/>
</dbReference>
<feature type="compositionally biased region" description="Basic residues" evidence="1">
    <location>
        <begin position="557"/>
        <end position="566"/>
    </location>
</feature>